<dbReference type="EMBL" id="MUAJ01000078">
    <property type="protein sequence ID" value="OOR06001.1"/>
    <property type="molecule type" value="Genomic_DNA"/>
</dbReference>
<evidence type="ECO:0000313" key="3">
    <source>
        <dbReference type="EMBL" id="OOR06001.1"/>
    </source>
</evidence>
<accession>A0A1S9T8U7</accession>
<dbReference type="InterPro" id="IPR029050">
    <property type="entry name" value="Immunoprotect_excell_Ig-like"/>
</dbReference>
<dbReference type="Gene3D" id="2.60.40.1240">
    <property type="match status" value="1"/>
</dbReference>
<dbReference type="AlphaFoldDB" id="A0A1S9T8U7"/>
<dbReference type="PROSITE" id="PS51257">
    <property type="entry name" value="PROKAR_LIPOPROTEIN"/>
    <property type="match status" value="1"/>
</dbReference>
<comment type="caution">
    <text evidence="3">The sequence shown here is derived from an EMBL/GenBank/DDBJ whole genome shotgun (WGS) entry which is preliminary data.</text>
</comment>
<feature type="domain" description="DUF4352" evidence="2">
    <location>
        <begin position="49"/>
        <end position="152"/>
    </location>
</feature>
<proteinExistence type="predicted"/>
<evidence type="ECO:0000259" key="2">
    <source>
        <dbReference type="Pfam" id="PF11611"/>
    </source>
</evidence>
<organism evidence="3 4">
    <name type="scientific">Bacillus cereus</name>
    <dbReference type="NCBI Taxonomy" id="1396"/>
    <lineage>
        <taxon>Bacteria</taxon>
        <taxon>Bacillati</taxon>
        <taxon>Bacillota</taxon>
        <taxon>Bacilli</taxon>
        <taxon>Bacillales</taxon>
        <taxon>Bacillaceae</taxon>
        <taxon>Bacillus</taxon>
        <taxon>Bacillus cereus group</taxon>
    </lineage>
</organism>
<dbReference type="InterPro" id="IPR029051">
    <property type="entry name" value="DUF4352"/>
</dbReference>
<evidence type="ECO:0000313" key="4">
    <source>
        <dbReference type="Proteomes" id="UP000190906"/>
    </source>
</evidence>
<name>A0A1S9T8U7_BACCE</name>
<reference evidence="3 4" key="1">
    <citation type="submission" date="2017-01" db="EMBL/GenBank/DDBJ databases">
        <title>Bacillus cereus isolates.</title>
        <authorList>
            <person name="Beno S.M."/>
        </authorList>
    </citation>
    <scope>NUCLEOTIDE SEQUENCE [LARGE SCALE GENOMIC DNA]</scope>
    <source>
        <strain evidence="3 4">FSL H8-0485</strain>
    </source>
</reference>
<dbReference type="Pfam" id="PF11611">
    <property type="entry name" value="DUF4352"/>
    <property type="match status" value="1"/>
</dbReference>
<gene>
    <name evidence="3" type="ORF">BW897_31105</name>
</gene>
<dbReference type="Proteomes" id="UP000190906">
    <property type="component" value="Unassembled WGS sequence"/>
</dbReference>
<keyword evidence="1" id="KW-0732">Signal</keyword>
<evidence type="ECO:0000256" key="1">
    <source>
        <dbReference type="ARBA" id="ARBA00022729"/>
    </source>
</evidence>
<protein>
    <recommendedName>
        <fullName evidence="2">DUF4352 domain-containing protein</fullName>
    </recommendedName>
</protein>
<sequence>MKKMIPVIGMALCTIFSLQGCSGEKNIEATNSKSIKQSSKHQEKKEQGEVGKLQHIYPLDLTLKEVTFTSDRNHVEGQQHSKVVRIQIKVKNIGKEDVGIGSGNFMLYDEHGKVYASYGHDQNFGDVLAPEKELKGYAYFTVSEGKPTKVMYQNLEGKTVEWKIEKIS</sequence>